<keyword evidence="13 19" id="KW-0472">Membrane</keyword>
<evidence type="ECO:0000256" key="16">
    <source>
        <dbReference type="ARBA" id="ARBA00032853"/>
    </source>
</evidence>
<accession>A0ABT0GK75</accession>
<evidence type="ECO:0000313" key="20">
    <source>
        <dbReference type="EMBL" id="MCK7594952.1"/>
    </source>
</evidence>
<evidence type="ECO:0000256" key="2">
    <source>
        <dbReference type="ARBA" id="ARBA00004651"/>
    </source>
</evidence>
<keyword evidence="12 19" id="KW-1133">Transmembrane helix</keyword>
<evidence type="ECO:0000256" key="3">
    <source>
        <dbReference type="ARBA" id="ARBA00004663"/>
    </source>
</evidence>
<comment type="caution">
    <text evidence="20">The sequence shown here is derived from an EMBL/GenBank/DDBJ whole genome shotgun (WGS) entry which is preliminary data.</text>
</comment>
<comment type="cofactor">
    <cofactor evidence="1 19">
        <name>Mg(2+)</name>
        <dbReference type="ChEBI" id="CHEBI:18420"/>
    </cofactor>
</comment>
<evidence type="ECO:0000256" key="1">
    <source>
        <dbReference type="ARBA" id="ARBA00001946"/>
    </source>
</evidence>
<sequence length="255" mass="26864">MSLAHQWRLFQVALQYFTRLPVPAMAEFDPAWLTHSARYFPLVGWLVGAACAGVFWVASGTFEPAIAAGLALATGVLLTGAFHEDGLADTCDALGGRVERERALEIMRDSRIGSYGSLALLLNTGLRWAALASLGAGLGALALFLMHPAARGGAASLMARLDYVRLDDSKAKPVAAPQSAEALRWMLGFAALPAALLGWIAPLATLAGLLAVAAVHGVCRRWYRRRLGGYTGDALGACEQLGETAFLLAFVAVAA</sequence>
<evidence type="ECO:0000256" key="4">
    <source>
        <dbReference type="ARBA" id="ARBA00010561"/>
    </source>
</evidence>
<comment type="function">
    <text evidence="14 19">Joins adenosylcobinamide-GDP and alpha-ribazole to generate adenosylcobalamin (Ado-cobalamin). Also synthesizes adenosylcobalamin 5'-phosphate from adenosylcobinamide-GDP and alpha-ribazole 5'-phosphate.</text>
</comment>
<protein>
    <recommendedName>
        <fullName evidence="6 19">Adenosylcobinamide-GDP ribazoletransferase</fullName>
        <ecNumber evidence="5 19">2.7.8.26</ecNumber>
    </recommendedName>
    <alternativeName>
        <fullName evidence="16 19">Cobalamin synthase</fullName>
    </alternativeName>
    <alternativeName>
        <fullName evidence="15 19">Cobalamin-5'-phosphate synthase</fullName>
    </alternativeName>
</protein>
<evidence type="ECO:0000256" key="8">
    <source>
        <dbReference type="ARBA" id="ARBA00022573"/>
    </source>
</evidence>
<feature type="transmembrane region" description="Helical" evidence="19">
    <location>
        <begin position="39"/>
        <end position="58"/>
    </location>
</feature>
<evidence type="ECO:0000256" key="13">
    <source>
        <dbReference type="ARBA" id="ARBA00023136"/>
    </source>
</evidence>
<proteinExistence type="inferred from homology"/>
<keyword evidence="10 19" id="KW-0812">Transmembrane</keyword>
<dbReference type="EMBL" id="JALNMH010000012">
    <property type="protein sequence ID" value="MCK7594952.1"/>
    <property type="molecule type" value="Genomic_DNA"/>
</dbReference>
<comment type="similarity">
    <text evidence="4 19">Belongs to the CobS family.</text>
</comment>
<dbReference type="Pfam" id="PF02654">
    <property type="entry name" value="CobS"/>
    <property type="match status" value="1"/>
</dbReference>
<gene>
    <name evidence="19 20" type="primary">cobS</name>
    <name evidence="20" type="ORF">M0G41_14885</name>
</gene>
<evidence type="ECO:0000256" key="7">
    <source>
        <dbReference type="ARBA" id="ARBA00022475"/>
    </source>
</evidence>
<keyword evidence="11 19" id="KW-0460">Magnesium</keyword>
<dbReference type="GO" id="GO:0051073">
    <property type="term" value="F:adenosylcobinamide-GDP ribazoletransferase activity"/>
    <property type="evidence" value="ECO:0007669"/>
    <property type="project" value="UniProtKB-EC"/>
</dbReference>
<dbReference type="RefSeq" id="WP_248210653.1">
    <property type="nucleotide sequence ID" value="NZ_JALNMH010000012.1"/>
</dbReference>
<evidence type="ECO:0000256" key="6">
    <source>
        <dbReference type="ARBA" id="ARBA00015850"/>
    </source>
</evidence>
<evidence type="ECO:0000256" key="11">
    <source>
        <dbReference type="ARBA" id="ARBA00022842"/>
    </source>
</evidence>
<dbReference type="HAMAP" id="MF_00719">
    <property type="entry name" value="CobS"/>
    <property type="match status" value="1"/>
</dbReference>
<evidence type="ECO:0000256" key="12">
    <source>
        <dbReference type="ARBA" id="ARBA00022989"/>
    </source>
</evidence>
<name>A0ABT0GK75_9GAMM</name>
<comment type="catalytic activity">
    <reaction evidence="18 19">
        <text>alpha-ribazole 5'-phosphate + adenosylcob(III)inamide-GDP = adenosylcob(III)alamin 5'-phosphate + GMP + H(+)</text>
        <dbReference type="Rhea" id="RHEA:23560"/>
        <dbReference type="ChEBI" id="CHEBI:15378"/>
        <dbReference type="ChEBI" id="CHEBI:57918"/>
        <dbReference type="ChEBI" id="CHEBI:58115"/>
        <dbReference type="ChEBI" id="CHEBI:60487"/>
        <dbReference type="ChEBI" id="CHEBI:60493"/>
        <dbReference type="EC" id="2.7.8.26"/>
    </reaction>
</comment>
<keyword evidence="9 19" id="KW-0808">Transferase</keyword>
<feature type="transmembrane region" description="Helical" evidence="19">
    <location>
        <begin position="128"/>
        <end position="150"/>
    </location>
</feature>
<dbReference type="InterPro" id="IPR003805">
    <property type="entry name" value="CobS"/>
</dbReference>
<evidence type="ECO:0000256" key="15">
    <source>
        <dbReference type="ARBA" id="ARBA00032605"/>
    </source>
</evidence>
<dbReference type="NCBIfam" id="TIGR00317">
    <property type="entry name" value="cobS"/>
    <property type="match status" value="1"/>
</dbReference>
<dbReference type="EC" id="2.7.8.26" evidence="5 19"/>
<evidence type="ECO:0000313" key="21">
    <source>
        <dbReference type="Proteomes" id="UP001431449"/>
    </source>
</evidence>
<organism evidence="20 21">
    <name type="scientific">Pseudomarimonas salicorniae</name>
    <dbReference type="NCBI Taxonomy" id="2933270"/>
    <lineage>
        <taxon>Bacteria</taxon>
        <taxon>Pseudomonadati</taxon>
        <taxon>Pseudomonadota</taxon>
        <taxon>Gammaproteobacteria</taxon>
        <taxon>Lysobacterales</taxon>
        <taxon>Lysobacteraceae</taxon>
        <taxon>Pseudomarimonas</taxon>
    </lineage>
</organism>
<evidence type="ECO:0000256" key="17">
    <source>
        <dbReference type="ARBA" id="ARBA00048623"/>
    </source>
</evidence>
<evidence type="ECO:0000256" key="5">
    <source>
        <dbReference type="ARBA" id="ARBA00013200"/>
    </source>
</evidence>
<comment type="pathway">
    <text evidence="3 19">Cofactor biosynthesis; adenosylcobalamin biosynthesis; adenosylcobalamin from cob(II)yrinate a,c-diamide: step 7/7.</text>
</comment>
<keyword evidence="7 19" id="KW-1003">Cell membrane</keyword>
<comment type="catalytic activity">
    <reaction evidence="17 19">
        <text>alpha-ribazole + adenosylcob(III)inamide-GDP = adenosylcob(III)alamin + GMP + H(+)</text>
        <dbReference type="Rhea" id="RHEA:16049"/>
        <dbReference type="ChEBI" id="CHEBI:10329"/>
        <dbReference type="ChEBI" id="CHEBI:15378"/>
        <dbReference type="ChEBI" id="CHEBI:18408"/>
        <dbReference type="ChEBI" id="CHEBI:58115"/>
        <dbReference type="ChEBI" id="CHEBI:60487"/>
        <dbReference type="EC" id="2.7.8.26"/>
    </reaction>
</comment>
<evidence type="ECO:0000256" key="9">
    <source>
        <dbReference type="ARBA" id="ARBA00022679"/>
    </source>
</evidence>
<feature type="transmembrane region" description="Helical" evidence="19">
    <location>
        <begin position="65"/>
        <end position="82"/>
    </location>
</feature>
<feature type="transmembrane region" description="Helical" evidence="19">
    <location>
        <begin position="206"/>
        <end position="223"/>
    </location>
</feature>
<reference evidence="20" key="1">
    <citation type="submission" date="2022-04" db="EMBL/GenBank/DDBJ databases">
        <title>Lysobacter sp. CAU 1642 isolated from sea sand.</title>
        <authorList>
            <person name="Kim W."/>
        </authorList>
    </citation>
    <scope>NUCLEOTIDE SEQUENCE</scope>
    <source>
        <strain evidence="20">CAU 1642</strain>
    </source>
</reference>
<dbReference type="Proteomes" id="UP001431449">
    <property type="component" value="Unassembled WGS sequence"/>
</dbReference>
<evidence type="ECO:0000256" key="19">
    <source>
        <dbReference type="HAMAP-Rule" id="MF_00719"/>
    </source>
</evidence>
<keyword evidence="8 19" id="KW-0169">Cobalamin biosynthesis</keyword>
<dbReference type="PANTHER" id="PTHR34148">
    <property type="entry name" value="ADENOSYLCOBINAMIDE-GDP RIBAZOLETRANSFERASE"/>
    <property type="match status" value="1"/>
</dbReference>
<dbReference type="PANTHER" id="PTHR34148:SF1">
    <property type="entry name" value="ADENOSYLCOBINAMIDE-GDP RIBAZOLETRANSFERASE"/>
    <property type="match status" value="1"/>
</dbReference>
<evidence type="ECO:0000256" key="18">
    <source>
        <dbReference type="ARBA" id="ARBA00049504"/>
    </source>
</evidence>
<evidence type="ECO:0000256" key="10">
    <source>
        <dbReference type="ARBA" id="ARBA00022692"/>
    </source>
</evidence>
<comment type="subcellular location">
    <subcellularLocation>
        <location evidence="2 19">Cell membrane</location>
        <topology evidence="2 19">Multi-pass membrane protein</topology>
    </subcellularLocation>
</comment>
<evidence type="ECO:0000256" key="14">
    <source>
        <dbReference type="ARBA" id="ARBA00025228"/>
    </source>
</evidence>
<keyword evidence="21" id="KW-1185">Reference proteome</keyword>